<evidence type="ECO:0000313" key="1">
    <source>
        <dbReference type="EMBL" id="SMP67936.1"/>
    </source>
</evidence>
<proteinExistence type="predicted"/>
<name>A0AA45WY95_9CLOT</name>
<dbReference type="RefSeq" id="WP_283410445.1">
    <property type="nucleotide sequence ID" value="NZ_FXUF01000016.1"/>
</dbReference>
<dbReference type="AlphaFoldDB" id="A0AA45WY95"/>
<sequence length="385" mass="43306">MKPFTKEELRELMEMGEEPSVSFFLPTNPVSTESQQNRIKLKNLLRQAEDQLKENGYRPSDIEKLLQPVDTLLNESLFWSHQQEGLAAFVNRRLFRYYRLPHAFEELAEAGRQFHLKPLLPLLTQDFQFYLLTLSQNQIGLFQCSSTHIYPLDLDGIPESLDEAMRYDQAEKQLQFSTRTPQSGGGEMRAAAFHGQGIGMENTKKDLLQFFHKVDAGIQQKMNTPGAPLMLAGVDYLFPIYREANTYPHLMENGIAGNPEELTPQQLHQQALELVAPLLKEAQLKGLAQYAELDGTGRTARETGDIVAAAQHGRVETLFVAKGAQQWGAYSPETQEVVLVDAPSPDHEDLLNTAALQAYLNGGTVFLLSPDEMPSDSHLAAIYRY</sequence>
<protein>
    <submittedName>
        <fullName evidence="1">Uncharacterized protein</fullName>
    </submittedName>
</protein>
<gene>
    <name evidence="1" type="ORF">SAMN06296020_11627</name>
</gene>
<accession>A0AA45WY95</accession>
<evidence type="ECO:0000313" key="2">
    <source>
        <dbReference type="Proteomes" id="UP001158066"/>
    </source>
</evidence>
<dbReference type="Pfam" id="PF18849">
    <property type="entry name" value="baeRF_family7"/>
    <property type="match status" value="1"/>
</dbReference>
<comment type="caution">
    <text evidence="1">The sequence shown here is derived from an EMBL/GenBank/DDBJ whole genome shotgun (WGS) entry which is preliminary data.</text>
</comment>
<keyword evidence="2" id="KW-1185">Reference proteome</keyword>
<reference evidence="1" key="1">
    <citation type="submission" date="2017-05" db="EMBL/GenBank/DDBJ databases">
        <authorList>
            <person name="Varghese N."/>
            <person name="Submissions S."/>
        </authorList>
    </citation>
    <scope>NUCLEOTIDE SEQUENCE</scope>
    <source>
        <strain evidence="1">Su22</strain>
    </source>
</reference>
<dbReference type="Proteomes" id="UP001158066">
    <property type="component" value="Unassembled WGS sequence"/>
</dbReference>
<dbReference type="InterPro" id="IPR040837">
    <property type="entry name" value="Bact_RF_family7"/>
</dbReference>
<organism evidence="1 2">
    <name type="scientific">Anoxynatronum buryatiense</name>
    <dbReference type="NCBI Taxonomy" id="489973"/>
    <lineage>
        <taxon>Bacteria</taxon>
        <taxon>Bacillati</taxon>
        <taxon>Bacillota</taxon>
        <taxon>Clostridia</taxon>
        <taxon>Eubacteriales</taxon>
        <taxon>Clostridiaceae</taxon>
        <taxon>Anoxynatronum</taxon>
    </lineage>
</organism>
<dbReference type="EMBL" id="FXUF01000016">
    <property type="protein sequence ID" value="SMP67936.1"/>
    <property type="molecule type" value="Genomic_DNA"/>
</dbReference>